<keyword evidence="5 9" id="KW-0653">Protein transport</keyword>
<dbReference type="NCBIfam" id="TIGR00966">
    <property type="entry name" value="transloc_SecF"/>
    <property type="match status" value="1"/>
</dbReference>
<comment type="function">
    <text evidence="9">Part of the Sec protein translocase complex. Interacts with the SecYEG preprotein conducting channel. SecDF uses the proton motive force (PMF) to complete protein translocation after the ATP-dependent function of SecA.</text>
</comment>
<keyword evidence="6 9" id="KW-1133">Transmembrane helix</keyword>
<feature type="transmembrane region" description="Helical" evidence="9">
    <location>
        <begin position="605"/>
        <end position="622"/>
    </location>
</feature>
<comment type="similarity">
    <text evidence="9">Belongs to the SecD/SecF family. SecD subfamily.</text>
</comment>
<dbReference type="EMBL" id="BMIN01000003">
    <property type="protein sequence ID" value="GGD03870.1"/>
    <property type="molecule type" value="Genomic_DNA"/>
</dbReference>
<dbReference type="Pfam" id="PF07549">
    <property type="entry name" value="Sec_GG"/>
    <property type="match status" value="1"/>
</dbReference>
<evidence type="ECO:0000256" key="5">
    <source>
        <dbReference type="ARBA" id="ARBA00022927"/>
    </source>
</evidence>
<dbReference type="InterPro" id="IPR005791">
    <property type="entry name" value="SecD"/>
</dbReference>
<keyword evidence="2 9" id="KW-0813">Transport</keyword>
<feature type="transmembrane region" description="Helical" evidence="9">
    <location>
        <begin position="389"/>
        <end position="410"/>
    </location>
</feature>
<feature type="domain" description="SecDF P1 head subdomain" evidence="13">
    <location>
        <begin position="150"/>
        <end position="272"/>
    </location>
</feature>
<comment type="subunit">
    <text evidence="9">Forms a complex with SecF. Part of the essential Sec protein translocation apparatus which comprises SecA, SecYEG and auxiliary proteins SecDF. Other proteins may also be involved.</text>
</comment>
<evidence type="ECO:0000259" key="11">
    <source>
        <dbReference type="Pfam" id="PF02355"/>
    </source>
</evidence>
<evidence type="ECO:0000256" key="6">
    <source>
        <dbReference type="ARBA" id="ARBA00022989"/>
    </source>
</evidence>
<evidence type="ECO:0000256" key="1">
    <source>
        <dbReference type="ARBA" id="ARBA00004651"/>
    </source>
</evidence>
<evidence type="ECO:0000313" key="15">
    <source>
        <dbReference type="Proteomes" id="UP000642571"/>
    </source>
</evidence>
<evidence type="ECO:0000259" key="13">
    <source>
        <dbReference type="Pfam" id="PF22599"/>
    </source>
</evidence>
<feature type="domain" description="Protein export membrane protein SecD/SecF C-terminal" evidence="11">
    <location>
        <begin position="586"/>
        <end position="763"/>
    </location>
</feature>
<feature type="transmembrane region" description="Helical" evidence="9">
    <location>
        <begin position="712"/>
        <end position="733"/>
    </location>
</feature>
<dbReference type="Proteomes" id="UP000642571">
    <property type="component" value="Unassembled WGS sequence"/>
</dbReference>
<dbReference type="InterPro" id="IPR055344">
    <property type="entry name" value="SecD_SecF_C_bact"/>
</dbReference>
<dbReference type="InterPro" id="IPR005665">
    <property type="entry name" value="SecF_bac"/>
</dbReference>
<dbReference type="PANTHER" id="PTHR30081">
    <property type="entry name" value="PROTEIN-EXPORT MEMBRANE PROTEIN SEC"/>
    <property type="match status" value="1"/>
</dbReference>
<evidence type="ECO:0000256" key="7">
    <source>
        <dbReference type="ARBA" id="ARBA00023010"/>
    </source>
</evidence>
<evidence type="ECO:0000256" key="8">
    <source>
        <dbReference type="ARBA" id="ARBA00023136"/>
    </source>
</evidence>
<dbReference type="Pfam" id="PF02355">
    <property type="entry name" value="SecD_SecF_C"/>
    <property type="match status" value="2"/>
</dbReference>
<organism evidence="14 15">
    <name type="scientific">Pontibacillus salipaludis</name>
    <dbReference type="NCBI Taxonomy" id="1697394"/>
    <lineage>
        <taxon>Bacteria</taxon>
        <taxon>Bacillati</taxon>
        <taxon>Bacillota</taxon>
        <taxon>Bacilli</taxon>
        <taxon>Bacillales</taxon>
        <taxon>Bacillaceae</taxon>
        <taxon>Pontibacillus</taxon>
    </lineage>
</organism>
<dbReference type="RefSeq" id="WP_188651341.1">
    <property type="nucleotide sequence ID" value="NZ_BMIN01000003.1"/>
</dbReference>
<feature type="transmembrane region" description="Helical" evidence="9">
    <location>
        <begin position="656"/>
        <end position="677"/>
    </location>
</feature>
<dbReference type="Pfam" id="PF21760">
    <property type="entry name" value="SecD_1st"/>
    <property type="match status" value="1"/>
</dbReference>
<feature type="transmembrane region" description="Helical" evidence="9">
    <location>
        <begin position="739"/>
        <end position="762"/>
    </location>
</feature>
<evidence type="ECO:0000256" key="4">
    <source>
        <dbReference type="ARBA" id="ARBA00022692"/>
    </source>
</evidence>
<keyword evidence="7 9" id="KW-0811">Translocation</keyword>
<feature type="domain" description="Protein export membrane protein SecD/SecF C-terminal" evidence="11">
    <location>
        <begin position="273"/>
        <end position="438"/>
    </location>
</feature>
<dbReference type="HAMAP" id="MF_01464_B">
    <property type="entry name" value="SecF_B"/>
    <property type="match status" value="1"/>
</dbReference>
<dbReference type="InterPro" id="IPR054384">
    <property type="entry name" value="SecDF_P1_head"/>
</dbReference>
<evidence type="ECO:0000256" key="10">
    <source>
        <dbReference type="HAMAP-Rule" id="MF_01464"/>
    </source>
</evidence>
<dbReference type="Gene3D" id="1.20.1640.10">
    <property type="entry name" value="Multidrug efflux transporter AcrB transmembrane domain"/>
    <property type="match status" value="2"/>
</dbReference>
<comment type="caution">
    <text evidence="14">The sequence shown here is derived from an EMBL/GenBank/DDBJ whole genome shotgun (WGS) entry which is preliminary data.</text>
</comment>
<feature type="transmembrane region" description="Helical" evidence="9">
    <location>
        <begin position="347"/>
        <end position="368"/>
    </location>
</feature>
<keyword evidence="3 9" id="KW-1003">Cell membrane</keyword>
<feature type="transmembrane region" description="Helical" evidence="9">
    <location>
        <begin position="318"/>
        <end position="335"/>
    </location>
</feature>
<evidence type="ECO:0000256" key="2">
    <source>
        <dbReference type="ARBA" id="ARBA00022448"/>
    </source>
</evidence>
<comment type="subcellular location">
    <subcellularLocation>
        <location evidence="1 9">Cell membrane</location>
        <topology evidence="1 9">Multi-pass membrane protein</topology>
    </subcellularLocation>
</comment>
<keyword evidence="15" id="KW-1185">Reference proteome</keyword>
<feature type="transmembrane region" description="Helical" evidence="9">
    <location>
        <begin position="491"/>
        <end position="515"/>
    </location>
</feature>
<comment type="similarity">
    <text evidence="10">Belongs to the SecD/SecF family. SecF subfamily.</text>
</comment>
<dbReference type="NCBIfam" id="TIGR01129">
    <property type="entry name" value="secD"/>
    <property type="match status" value="1"/>
</dbReference>
<dbReference type="InterPro" id="IPR022813">
    <property type="entry name" value="SecD/SecF_arch_bac"/>
</dbReference>
<sequence>MVKRGRIVAFFLLLLIFAGTIGTTIQGITKDIRLGLDLQGGFEILYQVTPIDEDQEIDRDALEATVETIYRRVDSLGISETSVNIEGEDRIRVQLAGIEDQNKARELIGTSARLSFRTVDDDEIRINDESLSLEMDEIDDNNEPDTETGEIFNGSNLVEGSAQQEFHPDTKAPIVTLKVKDAKEFQSVTKKVSQLGNDPSTPYNENSMVIWMDFGEEDSFIADFNNPEEQGYISAPRVSEPLLTKEVMITGDFTVDSAQELANILNAGSLPVDMKELYSTSVGAQFGEQALNKTILAGAIGIALIFVYMMFYYRLPGVVAVITLSTYIFLILLVFELMNGVLTLPGIAALVLGVGMAVDANIITYERIKEEMKAGKSTLSAFKAGNSRSLATILDANITTILAAIVLFIFGTSSVKGFATMLIISILVSFLTAVYGSRLMLGLLVKSRALNKKPGFFGIKPSQVKDIEKGEEVEAKVFGRSFDFVKHRKKFFGISIALILSGAIALGAMGLNLGIDFTSGSRVQVLADEPITEETLKEEFDEIGYTPKKVVISGDDDEVGVARFTSVLSKSEIADIKGHFNELYGSNPSVSTVSSIVGEELVKNAVYAVAIASIGIIIYVTIRFEIYFALTAIVALLHDAFFIIALFSLTQLEFDITIIAAILTIVGYSVNDTIVTFDRIRENLKLKKKVKTFSELAEVVNKSLMETLARSLNTVLTVVFAALMLLLFGATAITNFSFGLVVGLIAGTYSSLFIAAQLWLVWRGSMLKRKPIEYKEKKQNSGPQV</sequence>
<evidence type="ECO:0000259" key="12">
    <source>
        <dbReference type="Pfam" id="PF21760"/>
    </source>
</evidence>
<dbReference type="Gene3D" id="3.30.1360.200">
    <property type="match status" value="1"/>
</dbReference>
<dbReference type="NCBIfam" id="TIGR00916">
    <property type="entry name" value="2A0604s01"/>
    <property type="match status" value="2"/>
</dbReference>
<dbReference type="Pfam" id="PF22599">
    <property type="entry name" value="SecDF_P1_head"/>
    <property type="match status" value="1"/>
</dbReference>
<evidence type="ECO:0000313" key="14">
    <source>
        <dbReference type="EMBL" id="GGD03870.1"/>
    </source>
</evidence>
<dbReference type="InterPro" id="IPR022645">
    <property type="entry name" value="SecD/SecF_bac"/>
</dbReference>
<reference evidence="15" key="1">
    <citation type="journal article" date="2019" name="Int. J. Syst. Evol. Microbiol.">
        <title>The Global Catalogue of Microorganisms (GCM) 10K type strain sequencing project: providing services to taxonomists for standard genome sequencing and annotation.</title>
        <authorList>
            <consortium name="The Broad Institute Genomics Platform"/>
            <consortium name="The Broad Institute Genome Sequencing Center for Infectious Disease"/>
            <person name="Wu L."/>
            <person name="Ma J."/>
        </authorList>
    </citation>
    <scope>NUCLEOTIDE SEQUENCE [LARGE SCALE GENOMIC DNA]</scope>
    <source>
        <strain evidence="15">CGMCC 1.15353</strain>
    </source>
</reference>
<feature type="domain" description="Protein translocase subunit SecDF P1" evidence="12">
    <location>
        <begin position="63"/>
        <end position="121"/>
    </location>
</feature>
<dbReference type="InterPro" id="IPR048634">
    <property type="entry name" value="SecD_SecF_C"/>
</dbReference>
<evidence type="ECO:0000256" key="3">
    <source>
        <dbReference type="ARBA" id="ARBA00022475"/>
    </source>
</evidence>
<proteinExistence type="inferred from homology"/>
<protein>
    <recommendedName>
        <fullName evidence="9 10">Multifunctional fusion protein</fullName>
    </recommendedName>
    <domain>
        <recommendedName>
            <fullName evidence="9">Protein translocase subunit SecD</fullName>
        </recommendedName>
    </domain>
    <domain>
        <recommendedName>
            <fullName evidence="10">Protein-export membrane protein SecF</fullName>
        </recommendedName>
    </domain>
</protein>
<dbReference type="PANTHER" id="PTHR30081:SF1">
    <property type="entry name" value="PROTEIN TRANSLOCASE SUBUNIT SECD"/>
    <property type="match status" value="1"/>
</dbReference>
<comment type="subunit">
    <text evidence="10">Forms a complex with SecD. Part of the essential Sec protein translocation apparatus which comprises SecA, SecYEG and auxiliary proteins SecDF. Other proteins may also be involved.</text>
</comment>
<comment type="caution">
    <text evidence="9">Lacks conserved residue(s) required for the propagation of feature annotation.</text>
</comment>
<dbReference type="Gene3D" id="3.30.70.3400">
    <property type="match status" value="1"/>
</dbReference>
<name>A0ABQ1PUB9_9BACI</name>
<feature type="transmembrane region" description="Helical" evidence="9">
    <location>
        <begin position="627"/>
        <end position="650"/>
    </location>
</feature>
<dbReference type="InterPro" id="IPR048631">
    <property type="entry name" value="SecD_1st"/>
</dbReference>
<evidence type="ECO:0000256" key="9">
    <source>
        <dbReference type="HAMAP-Rule" id="MF_01463"/>
    </source>
</evidence>
<dbReference type="HAMAP" id="MF_01463_B">
    <property type="entry name" value="SecD_B"/>
    <property type="match status" value="1"/>
</dbReference>
<dbReference type="PRINTS" id="PR01755">
    <property type="entry name" value="SECFTRNLCASE"/>
</dbReference>
<feature type="transmembrane region" description="Helical" evidence="9">
    <location>
        <begin position="422"/>
        <end position="445"/>
    </location>
</feature>
<keyword evidence="4 9" id="KW-0812">Transmembrane</keyword>
<feature type="transmembrane region" description="Helical" evidence="9">
    <location>
        <begin position="294"/>
        <end position="311"/>
    </location>
</feature>
<dbReference type="SUPFAM" id="SSF82866">
    <property type="entry name" value="Multidrug efflux transporter AcrB transmembrane domain"/>
    <property type="match status" value="2"/>
</dbReference>
<gene>
    <name evidence="14" type="primary">secDF</name>
    <name evidence="9" type="synonym">secD</name>
    <name evidence="10" type="synonym">secF</name>
    <name evidence="14" type="ORF">GCM10011389_09210</name>
</gene>
<accession>A0ABQ1PUB9</accession>
<keyword evidence="8 9" id="KW-0472">Membrane</keyword>
<dbReference type="InterPro" id="IPR022646">
    <property type="entry name" value="SecD/SecF_CS"/>
</dbReference>